<reference evidence="1 2" key="1">
    <citation type="submission" date="2015-07" db="EMBL/GenBank/DDBJ databases">
        <title>Draft genome sequence of the Amantichitinum ursilacus IGB-41, a new chitin-degrading bacterium.</title>
        <authorList>
            <person name="Kirstahler P."/>
            <person name="Guenther M."/>
            <person name="Grumaz C."/>
            <person name="Rupp S."/>
            <person name="Zibek S."/>
            <person name="Sohn K."/>
        </authorList>
    </citation>
    <scope>NUCLEOTIDE SEQUENCE [LARGE SCALE GENOMIC DNA]</scope>
    <source>
        <strain evidence="1 2">IGB-41</strain>
    </source>
</reference>
<dbReference type="EMBL" id="LAQT01000010">
    <property type="protein sequence ID" value="KPC52072.1"/>
    <property type="molecule type" value="Genomic_DNA"/>
</dbReference>
<evidence type="ECO:0000313" key="2">
    <source>
        <dbReference type="Proteomes" id="UP000037939"/>
    </source>
</evidence>
<dbReference type="AlphaFoldDB" id="A0A0N0GMX4"/>
<dbReference type="Proteomes" id="UP000037939">
    <property type="component" value="Unassembled WGS sequence"/>
</dbReference>
<gene>
    <name evidence="1" type="ORF">WG78_13470</name>
</gene>
<sequence length="96" mass="10506">MRIGWVQTHQPKQYAKLTAIANHLVWWVMTHPMRAVHSLFSGCAPTYPQRYSNTASRGEANATDSPPPPIFTPAVRLISLASTVTPLASAACFSRA</sequence>
<keyword evidence="2" id="KW-1185">Reference proteome</keyword>
<protein>
    <submittedName>
        <fullName evidence="1">Uncharacterized protein</fullName>
    </submittedName>
</protein>
<comment type="caution">
    <text evidence="1">The sequence shown here is derived from an EMBL/GenBank/DDBJ whole genome shotgun (WGS) entry which is preliminary data.</text>
</comment>
<accession>A0A0N0GMX4</accession>
<organism evidence="1 2">
    <name type="scientific">Amantichitinum ursilacus</name>
    <dbReference type="NCBI Taxonomy" id="857265"/>
    <lineage>
        <taxon>Bacteria</taxon>
        <taxon>Pseudomonadati</taxon>
        <taxon>Pseudomonadota</taxon>
        <taxon>Betaproteobacteria</taxon>
        <taxon>Neisseriales</taxon>
        <taxon>Chitinibacteraceae</taxon>
        <taxon>Amantichitinum</taxon>
    </lineage>
</organism>
<name>A0A0N0GMX4_9NEIS</name>
<proteinExistence type="predicted"/>
<evidence type="ECO:0000313" key="1">
    <source>
        <dbReference type="EMBL" id="KPC52072.1"/>
    </source>
</evidence>